<name>A0A6N4RB07_BLAVI</name>
<dbReference type="InterPro" id="IPR015919">
    <property type="entry name" value="Cadherin-like_sf"/>
</dbReference>
<feature type="signal peptide" evidence="2">
    <location>
        <begin position="1"/>
        <end position="19"/>
    </location>
</feature>
<feature type="region of interest" description="Disordered" evidence="1">
    <location>
        <begin position="432"/>
        <end position="460"/>
    </location>
</feature>
<proteinExistence type="predicted"/>
<evidence type="ECO:0000256" key="1">
    <source>
        <dbReference type="SAM" id="MobiDB-lite"/>
    </source>
</evidence>
<sequence>MTMIRLLLCALIMPSWAFAVCSTPAGDAGHIIFNTTTKTMQYCNGTNWVNTGTSQPSATQTGCTTPTGVAGEVIYASSTGVVQFCNGQNWVDTACAAKRQPNGPGCSGQPAGTIQYAAAHNELQFCDSTNWVAMGWGCSHDLSDPVWNGPTTYSYSTMQGQPFSLTPSVTDDKPGLVYSVQGTVPTGLSFNPSTGAVSGTPSALGTYTFTLRATDTSANYVERTFTIDVTPAEAVAYIASNANNVNIQSLFSGADWANSTRPKRVVINSGVTVGSTNPATAALLTGTGRGSNLIIQNSGTIAGAGGAANGGAGGPAINSQQTGVTITNAGNIYGGGGGGGRGGNGGSGGAGSIQQVVQEGPYYSSSYRWYFMDFGGYYYGDIVWAGTTLRINNGNEPASPWAYGGYLYYKSYPSGEGPNAIYRTYESNTPTTGGAGGTGGNGGAGQGSNQARANGVGGSAGAAGGTNAGTGGTGGTGGNGGTWGVAGTAGATGNTGGSGNAGAGLAGAAGTAGGAAGAAITGSGYTVTNTGSILGAY</sequence>
<evidence type="ECO:0008006" key="5">
    <source>
        <dbReference type="Google" id="ProtNLM"/>
    </source>
</evidence>
<dbReference type="EMBL" id="VAFM01000002">
    <property type="protein sequence ID" value="TKW60849.1"/>
    <property type="molecule type" value="Genomic_DNA"/>
</dbReference>
<comment type="caution">
    <text evidence="3">The sequence shown here is derived from an EMBL/GenBank/DDBJ whole genome shotgun (WGS) entry which is preliminary data.</text>
</comment>
<reference evidence="3 4" key="1">
    <citation type="journal article" date="2017" name="Nat. Commun.">
        <title>In situ click chemistry generation of cyclooxygenase-2 inhibitors.</title>
        <authorList>
            <person name="Bhardwaj A."/>
            <person name="Kaur J."/>
            <person name="Wuest M."/>
            <person name="Wuest F."/>
        </authorList>
    </citation>
    <scope>NUCLEOTIDE SEQUENCE [LARGE SCALE GENOMIC DNA]</scope>
    <source>
        <strain evidence="3">S2_018_000_R2_106</strain>
    </source>
</reference>
<dbReference type="Pfam" id="PF05345">
    <property type="entry name" value="He_PIG"/>
    <property type="match status" value="1"/>
</dbReference>
<dbReference type="Gene3D" id="2.60.40.10">
    <property type="entry name" value="Immunoglobulins"/>
    <property type="match status" value="1"/>
</dbReference>
<dbReference type="GO" id="GO:0016020">
    <property type="term" value="C:membrane"/>
    <property type="evidence" value="ECO:0007669"/>
    <property type="project" value="InterPro"/>
</dbReference>
<evidence type="ECO:0000313" key="4">
    <source>
        <dbReference type="Proteomes" id="UP000320948"/>
    </source>
</evidence>
<gene>
    <name evidence="3" type="ORF">DI628_08145</name>
</gene>
<dbReference type="InterPro" id="IPR013783">
    <property type="entry name" value="Ig-like_fold"/>
</dbReference>
<evidence type="ECO:0000313" key="3">
    <source>
        <dbReference type="EMBL" id="TKW60849.1"/>
    </source>
</evidence>
<accession>A0A6N4RB07</accession>
<feature type="chain" id="PRO_5027077520" description="Dystroglycan-type cadherin-like domain-containing protein" evidence="2">
    <location>
        <begin position="20"/>
        <end position="537"/>
    </location>
</feature>
<keyword evidence="2" id="KW-0732">Signal</keyword>
<feature type="compositionally biased region" description="Gly residues" evidence="1">
    <location>
        <begin position="433"/>
        <end position="446"/>
    </location>
</feature>
<organism evidence="3 4">
    <name type="scientific">Blastochloris viridis</name>
    <name type="common">Rhodopseudomonas viridis</name>
    <dbReference type="NCBI Taxonomy" id="1079"/>
    <lineage>
        <taxon>Bacteria</taxon>
        <taxon>Pseudomonadati</taxon>
        <taxon>Pseudomonadota</taxon>
        <taxon>Alphaproteobacteria</taxon>
        <taxon>Hyphomicrobiales</taxon>
        <taxon>Blastochloridaceae</taxon>
        <taxon>Blastochloris</taxon>
    </lineage>
</organism>
<protein>
    <recommendedName>
        <fullName evidence="5">Dystroglycan-type cadherin-like domain-containing protein</fullName>
    </recommendedName>
</protein>
<dbReference type="AlphaFoldDB" id="A0A6N4RB07"/>
<dbReference type="Proteomes" id="UP000320948">
    <property type="component" value="Unassembled WGS sequence"/>
</dbReference>
<evidence type="ECO:0000256" key="2">
    <source>
        <dbReference type="SAM" id="SignalP"/>
    </source>
</evidence>
<dbReference type="SUPFAM" id="SSF49313">
    <property type="entry name" value="Cadherin-like"/>
    <property type="match status" value="1"/>
</dbReference>
<dbReference type="GO" id="GO:0005509">
    <property type="term" value="F:calcium ion binding"/>
    <property type="evidence" value="ECO:0007669"/>
    <property type="project" value="InterPro"/>
</dbReference>